<dbReference type="FunFam" id="2.40.70.10:FF:000015">
    <property type="entry name" value="Aspartyl protease family protein"/>
    <property type="match status" value="1"/>
</dbReference>
<evidence type="ECO:0000313" key="9">
    <source>
        <dbReference type="Proteomes" id="UP000811246"/>
    </source>
</evidence>
<evidence type="ECO:0000259" key="7">
    <source>
        <dbReference type="PROSITE" id="PS51767"/>
    </source>
</evidence>
<evidence type="ECO:0000256" key="2">
    <source>
        <dbReference type="ARBA" id="ARBA00022670"/>
    </source>
</evidence>
<dbReference type="EMBL" id="CM031827">
    <property type="protein sequence ID" value="KAG6721456.1"/>
    <property type="molecule type" value="Genomic_DNA"/>
</dbReference>
<reference evidence="8" key="1">
    <citation type="submission" date="2021-01" db="EMBL/GenBank/DDBJ databases">
        <authorList>
            <person name="Lovell J.T."/>
            <person name="Bentley N."/>
            <person name="Bhattarai G."/>
            <person name="Jenkins J.W."/>
            <person name="Sreedasyam A."/>
            <person name="Alarcon Y."/>
            <person name="Bock C."/>
            <person name="Boston L."/>
            <person name="Carlson J."/>
            <person name="Cervantes K."/>
            <person name="Clermont K."/>
            <person name="Krom N."/>
            <person name="Kubenka K."/>
            <person name="Mamidi S."/>
            <person name="Mattison C."/>
            <person name="Monteros M."/>
            <person name="Pisani C."/>
            <person name="Plott C."/>
            <person name="Rajasekar S."/>
            <person name="Rhein H.S."/>
            <person name="Rohla C."/>
            <person name="Song M."/>
            <person name="Hilaire R.S."/>
            <person name="Shu S."/>
            <person name="Wells L."/>
            <person name="Wang X."/>
            <person name="Webber J."/>
            <person name="Heerema R.J."/>
            <person name="Klein P."/>
            <person name="Conner P."/>
            <person name="Grauke L."/>
            <person name="Grimwood J."/>
            <person name="Schmutz J."/>
            <person name="Randall J.J."/>
        </authorList>
    </citation>
    <scope>NUCLEOTIDE SEQUENCE</scope>
    <source>
        <tissue evidence="8">Leaf</tissue>
    </source>
</reference>
<dbReference type="PANTHER" id="PTHR13683:SF800">
    <property type="entry name" value="EUKARYOTIC ASPARTYL PROTEASE FAMILY PROTEIN"/>
    <property type="match status" value="1"/>
</dbReference>
<feature type="signal peptide" evidence="6">
    <location>
        <begin position="1"/>
        <end position="33"/>
    </location>
</feature>
<comment type="caution">
    <text evidence="8">The sequence shown here is derived from an EMBL/GenBank/DDBJ whole genome shotgun (WGS) entry which is preliminary data.</text>
</comment>
<protein>
    <recommendedName>
        <fullName evidence="7">Peptidase A1 domain-containing protein</fullName>
    </recommendedName>
</protein>
<evidence type="ECO:0000256" key="4">
    <source>
        <dbReference type="ARBA" id="ARBA00022801"/>
    </source>
</evidence>
<accession>A0A922FFF9</accession>
<dbReference type="Pfam" id="PF14541">
    <property type="entry name" value="TAXi_C"/>
    <property type="match status" value="1"/>
</dbReference>
<evidence type="ECO:0000313" key="8">
    <source>
        <dbReference type="EMBL" id="KAG6721456.1"/>
    </source>
</evidence>
<evidence type="ECO:0000256" key="3">
    <source>
        <dbReference type="ARBA" id="ARBA00022750"/>
    </source>
</evidence>
<dbReference type="GO" id="GO:0004190">
    <property type="term" value="F:aspartic-type endopeptidase activity"/>
    <property type="evidence" value="ECO:0007669"/>
    <property type="project" value="UniProtKB-KW"/>
</dbReference>
<sequence>MKEEDQVGVMLLLQVLQLVLLLSLCELSSSSLALNYVDHQHQQNGRKSVQPITEAIASLLLNRDFKSSVVFPIDGNVYPIGFYNVTLHIGQPSKPYFLDPDTGSDLTWLQCEPCFACTEAPHPPYKHNNDYVVPPEDPLCKSLQPPGDYKSKTPSRCDYEIQYADGFSSRGFLVKDVFSLNFTGGKTTKPLLALGCGYDQTPGPGPYHHHPSDGMLGLGKGKSSILSQLNEQGYVRNVIGHCFKGQGGGYLFFGDDLYDPSSLSWTQMSPKHPEHYSPGDAELIFGGKTTGIKKLRTVFDSGASYTYLDSHAYGTLTDLVKKEASEKKLTVAENDQTLSLCWEGPFKSLEEASKYFKPMALSFNSTDGKARVEFELPPDAYLILSDFKNVCLGILNGTEEGATFNIIGDISMQGKMVIFDNENQLIGWHPDKCDPFPKSKAVSI</sequence>
<keyword evidence="3" id="KW-0064">Aspartyl protease</keyword>
<organism evidence="8 9">
    <name type="scientific">Carya illinoinensis</name>
    <name type="common">Pecan</name>
    <dbReference type="NCBI Taxonomy" id="32201"/>
    <lineage>
        <taxon>Eukaryota</taxon>
        <taxon>Viridiplantae</taxon>
        <taxon>Streptophyta</taxon>
        <taxon>Embryophyta</taxon>
        <taxon>Tracheophyta</taxon>
        <taxon>Spermatophyta</taxon>
        <taxon>Magnoliopsida</taxon>
        <taxon>eudicotyledons</taxon>
        <taxon>Gunneridae</taxon>
        <taxon>Pentapetalae</taxon>
        <taxon>rosids</taxon>
        <taxon>fabids</taxon>
        <taxon>Fagales</taxon>
        <taxon>Juglandaceae</taxon>
        <taxon>Carya</taxon>
    </lineage>
</organism>
<gene>
    <name evidence="8" type="ORF">I3842_03G112500</name>
</gene>
<keyword evidence="6" id="KW-0732">Signal</keyword>
<keyword evidence="4" id="KW-0378">Hydrolase</keyword>
<dbReference type="GO" id="GO:0006508">
    <property type="term" value="P:proteolysis"/>
    <property type="evidence" value="ECO:0007669"/>
    <property type="project" value="UniProtKB-KW"/>
</dbReference>
<evidence type="ECO:0000256" key="5">
    <source>
        <dbReference type="PIRSR" id="PIRSR601461-1"/>
    </source>
</evidence>
<dbReference type="InterPro" id="IPR033121">
    <property type="entry name" value="PEPTIDASE_A1"/>
</dbReference>
<proteinExistence type="inferred from homology"/>
<feature type="domain" description="Peptidase A1" evidence="7">
    <location>
        <begin position="83"/>
        <end position="429"/>
    </location>
</feature>
<dbReference type="PROSITE" id="PS51767">
    <property type="entry name" value="PEPTIDASE_A1"/>
    <property type="match status" value="1"/>
</dbReference>
<dbReference type="InterPro" id="IPR001461">
    <property type="entry name" value="Aspartic_peptidase_A1"/>
</dbReference>
<dbReference type="Pfam" id="PF14543">
    <property type="entry name" value="TAXi_N"/>
    <property type="match status" value="1"/>
</dbReference>
<keyword evidence="2" id="KW-0645">Protease</keyword>
<feature type="chain" id="PRO_5037020303" description="Peptidase A1 domain-containing protein" evidence="6">
    <location>
        <begin position="34"/>
        <end position="444"/>
    </location>
</feature>
<name>A0A922FFF9_CARIL</name>
<dbReference type="InterPro" id="IPR032799">
    <property type="entry name" value="TAXi_C"/>
</dbReference>
<comment type="similarity">
    <text evidence="1">Belongs to the peptidase A1 family.</text>
</comment>
<dbReference type="AlphaFoldDB" id="A0A922FFF9"/>
<feature type="active site" evidence="5">
    <location>
        <position position="101"/>
    </location>
</feature>
<dbReference type="InterPro" id="IPR032861">
    <property type="entry name" value="TAXi_N"/>
</dbReference>
<feature type="active site" evidence="5">
    <location>
        <position position="300"/>
    </location>
</feature>
<evidence type="ECO:0000256" key="6">
    <source>
        <dbReference type="SAM" id="SignalP"/>
    </source>
</evidence>
<dbReference type="Proteomes" id="UP000811246">
    <property type="component" value="Chromosome 3"/>
</dbReference>
<dbReference type="PANTHER" id="PTHR13683">
    <property type="entry name" value="ASPARTYL PROTEASES"/>
    <property type="match status" value="1"/>
</dbReference>
<evidence type="ECO:0000256" key="1">
    <source>
        <dbReference type="ARBA" id="ARBA00007447"/>
    </source>
</evidence>